<keyword evidence="5" id="KW-1185">Reference proteome</keyword>
<dbReference type="InterPro" id="IPR052082">
    <property type="entry name" value="Myelin_sheath_structural"/>
</dbReference>
<dbReference type="AlphaFoldDB" id="A0A8C0UXB7"/>
<proteinExistence type="predicted"/>
<dbReference type="GO" id="GO:0043484">
    <property type="term" value="P:regulation of RNA splicing"/>
    <property type="evidence" value="ECO:0007669"/>
    <property type="project" value="TreeGrafter"/>
</dbReference>
<feature type="compositionally biased region" description="Basic and acidic residues" evidence="3">
    <location>
        <begin position="706"/>
        <end position="734"/>
    </location>
</feature>
<feature type="region of interest" description="Disordered" evidence="3">
    <location>
        <begin position="640"/>
        <end position="734"/>
    </location>
</feature>
<feature type="compositionally biased region" description="Acidic residues" evidence="3">
    <location>
        <begin position="656"/>
        <end position="669"/>
    </location>
</feature>
<organism evidence="4 5">
    <name type="scientific">Cyanistes caeruleus</name>
    <name type="common">Eurasian blue tit</name>
    <name type="synonym">Parus caeruleus</name>
    <dbReference type="NCBI Taxonomy" id="156563"/>
    <lineage>
        <taxon>Eukaryota</taxon>
        <taxon>Metazoa</taxon>
        <taxon>Chordata</taxon>
        <taxon>Craniata</taxon>
        <taxon>Vertebrata</taxon>
        <taxon>Euteleostomi</taxon>
        <taxon>Archelosauria</taxon>
        <taxon>Archosauria</taxon>
        <taxon>Dinosauria</taxon>
        <taxon>Saurischia</taxon>
        <taxon>Theropoda</taxon>
        <taxon>Coelurosauria</taxon>
        <taxon>Aves</taxon>
        <taxon>Neognathae</taxon>
        <taxon>Neoaves</taxon>
        <taxon>Telluraves</taxon>
        <taxon>Australaves</taxon>
        <taxon>Passeriformes</taxon>
        <taxon>Paridae</taxon>
        <taxon>Cyanistes</taxon>
    </lineage>
</organism>
<feature type="compositionally biased region" description="Basic and acidic residues" evidence="3">
    <location>
        <begin position="670"/>
        <end position="683"/>
    </location>
</feature>
<feature type="region of interest" description="Disordered" evidence="3">
    <location>
        <begin position="572"/>
        <end position="591"/>
    </location>
</feature>
<evidence type="ECO:0000313" key="5">
    <source>
        <dbReference type="Proteomes" id="UP000694410"/>
    </source>
</evidence>
<keyword evidence="2" id="KW-0539">Nucleus</keyword>
<dbReference type="Ensembl" id="ENSCCET00000023919.1">
    <property type="protein sequence ID" value="ENSCCEP00000015387.1"/>
    <property type="gene ID" value="ENSCCEG00000014594.1"/>
</dbReference>
<dbReference type="GO" id="GO:0043034">
    <property type="term" value="C:costamere"/>
    <property type="evidence" value="ECO:0007669"/>
    <property type="project" value="TreeGrafter"/>
</dbReference>
<sequence>MVHTLEFSRVETEASKSEITVSSAKIDDSLTPSEGSFQQVNLISSSTNECNIQKTGIKLPKGEASVDLKSPDILTESSSVVDGRKVKLEGPEGKIKMPKFQKTKFGISLTKGKVPDTEISSPKIETELRTTKEIVDIAVGVPASELTSDMSDPGVVDGKIKTPQALMGGIEDAKVDISTQSVSKPKTEGVIESLEEKEIKLKENEIKAEEVQTEEYQGWFKMPKFRIPAFGRSSLKEKKSDVDIERSMEKVQATIPSAKVQTETSIPENTFSLPQSSDACLPKMEGDISLSTERTDSRVNIPKTETYADVVKRSAEGHTSEITVPAAELPKSYSSASETDKEKSSINRFPTHTLTFPEHKGKSWDIEVAKVESSMKLETSGVGCKPSSAEISTAEMQLKKPEGSTGLKSLALDDIEAATRLTGETVDQTQGVPEVSVRIPKLKIPRFTFRTLPIEADVLLSKVVTDPKGSTKSKILMLTEPDIKTAQMTATIESSLSNAGRDIHWSYIEGQEVSEKVEPEHVAIERCEIYTTEILKESEVLSSEVKTAALGFSLLKAKLPESHSDLDVVVQQPSPTGGESVKKPTGAGESFGVAAKRTGSAELKLSDKPHCESEESRGKVILTKLKTSAAEVKCSSKLEESFPDTSPQEITAAPLSEDEDVVEAVEGEEKDITNEKEKTDSKRSPGRFKFWLPSIGFSSSGDETSTDAKPEIKKSVPEDVKPADTSDDSAKQAEKTGWFRFPKLGFTSPSKKAKFVDKEEVGHKEGRLSDEDSPTDKPDVFFDAQESLSPKEIGEGEKAEIDGASSIVTSSARTELILLEEEKDSKSNIVGDTTK</sequence>
<evidence type="ECO:0000256" key="2">
    <source>
        <dbReference type="ARBA" id="ARBA00023242"/>
    </source>
</evidence>
<evidence type="ECO:0000313" key="4">
    <source>
        <dbReference type="Ensembl" id="ENSCCEP00000015387.1"/>
    </source>
</evidence>
<evidence type="ECO:0000256" key="3">
    <source>
        <dbReference type="SAM" id="MobiDB-lite"/>
    </source>
</evidence>
<dbReference type="PANTHER" id="PTHR23348:SF41">
    <property type="entry name" value="NEUROBLAST DIFFERENTIATION-ASSOCIATED PROTEIN AHNAK"/>
    <property type="match status" value="1"/>
</dbReference>
<dbReference type="Proteomes" id="UP000694410">
    <property type="component" value="Unplaced"/>
</dbReference>
<feature type="region of interest" description="Disordered" evidence="3">
    <location>
        <begin position="754"/>
        <end position="778"/>
    </location>
</feature>
<dbReference type="GO" id="GO:0005634">
    <property type="term" value="C:nucleus"/>
    <property type="evidence" value="ECO:0007669"/>
    <property type="project" value="UniProtKB-SubCell"/>
</dbReference>
<dbReference type="PANTHER" id="PTHR23348">
    <property type="entry name" value="PERIAXIN/AHNAK"/>
    <property type="match status" value="1"/>
</dbReference>
<evidence type="ECO:0000256" key="1">
    <source>
        <dbReference type="ARBA" id="ARBA00004123"/>
    </source>
</evidence>
<evidence type="ECO:0008006" key="6">
    <source>
        <dbReference type="Google" id="ProtNLM"/>
    </source>
</evidence>
<comment type="subcellular location">
    <subcellularLocation>
        <location evidence="1">Nucleus</location>
    </subcellularLocation>
</comment>
<reference evidence="4" key="2">
    <citation type="submission" date="2025-09" db="UniProtKB">
        <authorList>
            <consortium name="Ensembl"/>
        </authorList>
    </citation>
    <scope>IDENTIFICATION</scope>
</reference>
<reference evidence="4" key="1">
    <citation type="submission" date="2025-08" db="UniProtKB">
        <authorList>
            <consortium name="Ensembl"/>
        </authorList>
    </citation>
    <scope>IDENTIFICATION</scope>
</reference>
<protein>
    <recommendedName>
        <fullName evidence="6">Protein AHNAK2</fullName>
    </recommendedName>
</protein>
<name>A0A8C0UXB7_CYACU</name>
<accession>A0A8C0UXB7</accession>